<accession>A0A1J1ECV0</accession>
<keyword evidence="4 6" id="KW-1133">Transmembrane helix</keyword>
<gene>
    <name evidence="7" type="ORF">JBKA6_1323</name>
</gene>
<dbReference type="Pfam" id="PF03706">
    <property type="entry name" value="LPG_synthase_TM"/>
    <property type="match status" value="1"/>
</dbReference>
<feature type="transmembrane region" description="Helical" evidence="6">
    <location>
        <begin position="168"/>
        <end position="187"/>
    </location>
</feature>
<dbReference type="KEGG" id="ise:JBKA6_1323"/>
<evidence type="ECO:0000256" key="1">
    <source>
        <dbReference type="ARBA" id="ARBA00004651"/>
    </source>
</evidence>
<evidence type="ECO:0008006" key="9">
    <source>
        <dbReference type="Google" id="ProtNLM"/>
    </source>
</evidence>
<dbReference type="GO" id="GO:0005886">
    <property type="term" value="C:plasma membrane"/>
    <property type="evidence" value="ECO:0007669"/>
    <property type="project" value="UniProtKB-SubCell"/>
</dbReference>
<evidence type="ECO:0000256" key="4">
    <source>
        <dbReference type="ARBA" id="ARBA00022989"/>
    </source>
</evidence>
<keyword evidence="8" id="KW-1185">Reference proteome</keyword>
<evidence type="ECO:0000256" key="5">
    <source>
        <dbReference type="ARBA" id="ARBA00023136"/>
    </source>
</evidence>
<evidence type="ECO:0000313" key="7">
    <source>
        <dbReference type="EMBL" id="BAV95336.1"/>
    </source>
</evidence>
<proteinExistence type="predicted"/>
<evidence type="ECO:0000256" key="2">
    <source>
        <dbReference type="ARBA" id="ARBA00022475"/>
    </source>
</evidence>
<feature type="transmembrane region" description="Helical" evidence="6">
    <location>
        <begin position="302"/>
        <end position="324"/>
    </location>
</feature>
<feature type="transmembrane region" description="Helical" evidence="6">
    <location>
        <begin position="223"/>
        <end position="245"/>
    </location>
</feature>
<organism evidence="7 8">
    <name type="scientific">Ichthyobacterium seriolicida</name>
    <dbReference type="NCBI Taxonomy" id="242600"/>
    <lineage>
        <taxon>Bacteria</taxon>
        <taxon>Pseudomonadati</taxon>
        <taxon>Bacteroidota</taxon>
        <taxon>Flavobacteriia</taxon>
        <taxon>Flavobacteriales</taxon>
        <taxon>Ichthyobacteriaceae</taxon>
        <taxon>Ichthyobacterium</taxon>
    </lineage>
</organism>
<dbReference type="RefSeq" id="WP_096687047.1">
    <property type="nucleotide sequence ID" value="NZ_AP014564.1"/>
</dbReference>
<feature type="transmembrane region" description="Helical" evidence="6">
    <location>
        <begin position="46"/>
        <end position="64"/>
    </location>
</feature>
<dbReference type="PANTHER" id="PTHR39087:SF2">
    <property type="entry name" value="UPF0104 MEMBRANE PROTEIN MJ1595"/>
    <property type="match status" value="1"/>
</dbReference>
<keyword evidence="3 6" id="KW-0812">Transmembrane</keyword>
<comment type="subcellular location">
    <subcellularLocation>
        <location evidence="1">Cell membrane</location>
        <topology evidence="1">Multi-pass membrane protein</topology>
    </subcellularLocation>
</comment>
<dbReference type="Proteomes" id="UP000243197">
    <property type="component" value="Chromosome"/>
</dbReference>
<dbReference type="OrthoDB" id="9812094at2"/>
<name>A0A1J1ECV0_9FLAO</name>
<feature type="transmembrane region" description="Helical" evidence="6">
    <location>
        <begin position="134"/>
        <end position="156"/>
    </location>
</feature>
<feature type="transmembrane region" description="Helical" evidence="6">
    <location>
        <begin position="257"/>
        <end position="282"/>
    </location>
</feature>
<reference evidence="7 8" key="1">
    <citation type="submission" date="2014-03" db="EMBL/GenBank/DDBJ databases">
        <title>complete genome sequence of Flavobacteriaceae bacterium JBKA-6.</title>
        <authorList>
            <person name="Takano T."/>
            <person name="Nakamura Y."/>
            <person name="Takuma S."/>
            <person name="Yasuike M."/>
            <person name="Matsuyama T."/>
            <person name="Sakai T."/>
            <person name="Fujiwara A."/>
            <person name="Kimoto K."/>
            <person name="Fukuda Y."/>
            <person name="Kondo H."/>
            <person name="Hirono I."/>
            <person name="Nakayasu C."/>
        </authorList>
    </citation>
    <scope>NUCLEOTIDE SEQUENCE [LARGE SCALE GENOMIC DNA]</scope>
    <source>
        <strain evidence="7 8">JBKA-6</strain>
    </source>
</reference>
<sequence>MTILNGDKSTIDIIKYLLSISIGFFMFYLVFSDVNFSDMISELKKANLLIVLSSFIMGYLAYISRAKRWCYLSKHMGYDISLMTSTNAISITYITNLILPRAGEIFRCTYINYTDGVPVNKTLGTIFLERTIDLIMIVILAVISLIFKYDLIYHFISKTEFNPEKYYYIIPYSIVIITVISSVLFSFRKLILQTSFFLKIKTFISGIKEGFNVILHLDQKWSFVFHTVFIWLMYYLMTFLMFFSIPSTSHLGMGDGLFILLVGSLGMIIPVPGGIGSFHYIVTIALYSLKIEYNTGLLFATITHSTHTLLAIISGTFAIITLLVSKKKQSDSTI</sequence>
<evidence type="ECO:0000256" key="6">
    <source>
        <dbReference type="SAM" id="Phobius"/>
    </source>
</evidence>
<dbReference type="AlphaFoldDB" id="A0A1J1ECV0"/>
<evidence type="ECO:0000256" key="3">
    <source>
        <dbReference type="ARBA" id="ARBA00022692"/>
    </source>
</evidence>
<keyword evidence="2" id="KW-1003">Cell membrane</keyword>
<evidence type="ECO:0000313" key="8">
    <source>
        <dbReference type="Proteomes" id="UP000243197"/>
    </source>
</evidence>
<keyword evidence="5 6" id="KW-0472">Membrane</keyword>
<dbReference type="PANTHER" id="PTHR39087">
    <property type="entry name" value="UPF0104 MEMBRANE PROTEIN MJ1595"/>
    <property type="match status" value="1"/>
</dbReference>
<feature type="transmembrane region" description="Helical" evidence="6">
    <location>
        <begin position="12"/>
        <end position="31"/>
    </location>
</feature>
<protein>
    <recommendedName>
        <fullName evidence="9">Dolichol-P-glucose synthetase</fullName>
    </recommendedName>
</protein>
<dbReference type="InterPro" id="IPR022791">
    <property type="entry name" value="L-PG_synthase/AglD"/>
</dbReference>
<dbReference type="EMBL" id="AP014564">
    <property type="protein sequence ID" value="BAV95336.1"/>
    <property type="molecule type" value="Genomic_DNA"/>
</dbReference>